<organism evidence="6 7">
    <name type="scientific">Vicingus serpentipes</name>
    <dbReference type="NCBI Taxonomy" id="1926625"/>
    <lineage>
        <taxon>Bacteria</taxon>
        <taxon>Pseudomonadati</taxon>
        <taxon>Bacteroidota</taxon>
        <taxon>Flavobacteriia</taxon>
        <taxon>Flavobacteriales</taxon>
        <taxon>Vicingaceae</taxon>
        <taxon>Vicingus</taxon>
    </lineage>
</organism>
<feature type="coiled-coil region" evidence="4">
    <location>
        <begin position="19"/>
        <end position="46"/>
    </location>
</feature>
<dbReference type="AlphaFoldDB" id="A0A5C6RXR6"/>
<dbReference type="Gene3D" id="3.30.780.10">
    <property type="entry name" value="SUI1-like domain"/>
    <property type="match status" value="1"/>
</dbReference>
<name>A0A5C6RXR6_9FLAO</name>
<dbReference type="EMBL" id="VOOS01000001">
    <property type="protein sequence ID" value="TXB66639.1"/>
    <property type="molecule type" value="Genomic_DNA"/>
</dbReference>
<dbReference type="InterPro" id="IPR005872">
    <property type="entry name" value="SUI1_arc_bac"/>
</dbReference>
<proteinExistence type="inferred from homology"/>
<dbReference type="Pfam" id="PF01253">
    <property type="entry name" value="SUI1"/>
    <property type="match status" value="1"/>
</dbReference>
<dbReference type="OrthoDB" id="9792915at2"/>
<dbReference type="PROSITE" id="PS50296">
    <property type="entry name" value="SUI1"/>
    <property type="match status" value="1"/>
</dbReference>
<gene>
    <name evidence="6" type="ORF">FRY74_00200</name>
</gene>
<dbReference type="GO" id="GO:0002188">
    <property type="term" value="P:translation reinitiation"/>
    <property type="evidence" value="ECO:0007669"/>
    <property type="project" value="TreeGrafter"/>
</dbReference>
<evidence type="ECO:0000313" key="6">
    <source>
        <dbReference type="EMBL" id="TXB66639.1"/>
    </source>
</evidence>
<keyword evidence="4" id="KW-0175">Coiled coil</keyword>
<comment type="caution">
    <text evidence="6">The sequence shown here is derived from an EMBL/GenBank/DDBJ whole genome shotgun (WGS) entry which is preliminary data.</text>
</comment>
<dbReference type="RefSeq" id="WP_147097459.1">
    <property type="nucleotide sequence ID" value="NZ_VOOS01000001.1"/>
</dbReference>
<evidence type="ECO:0000256" key="3">
    <source>
        <dbReference type="ARBA" id="ARBA00022917"/>
    </source>
</evidence>
<dbReference type="GO" id="GO:0001731">
    <property type="term" value="P:formation of translation preinitiation complex"/>
    <property type="evidence" value="ECO:0007669"/>
    <property type="project" value="TreeGrafter"/>
</dbReference>
<dbReference type="PIRSF" id="PIRSF037511">
    <property type="entry name" value="Transl_init_SUI1_pro"/>
    <property type="match status" value="1"/>
</dbReference>
<feature type="domain" description="SUI1" evidence="5">
    <location>
        <begin position="43"/>
        <end position="103"/>
    </location>
</feature>
<keyword evidence="3" id="KW-0648">Protein biosynthesis</keyword>
<evidence type="ECO:0000313" key="7">
    <source>
        <dbReference type="Proteomes" id="UP000321721"/>
    </source>
</evidence>
<keyword evidence="2" id="KW-0810">Translation regulation</keyword>
<dbReference type="PANTHER" id="PTHR12789">
    <property type="entry name" value="DENSITY-REGULATED PROTEIN HOMOLOG"/>
    <property type="match status" value="1"/>
</dbReference>
<dbReference type="GO" id="GO:0003743">
    <property type="term" value="F:translation initiation factor activity"/>
    <property type="evidence" value="ECO:0007669"/>
    <property type="project" value="UniProtKB-KW"/>
</dbReference>
<dbReference type="InterPro" id="IPR036877">
    <property type="entry name" value="SUI1_dom_sf"/>
</dbReference>
<dbReference type="Proteomes" id="UP000321721">
    <property type="component" value="Unassembled WGS sequence"/>
</dbReference>
<keyword evidence="6" id="KW-0396">Initiation factor</keyword>
<protein>
    <submittedName>
        <fullName evidence="6">Translation initiation factor</fullName>
    </submittedName>
</protein>
<sequence>MSKKNRVNIVYSTNQNFDYEEEIEEVETLENNKQELKVFVDRKQRKGKAVTIISNFIGSTDDLNDLSKTLKSKCGVGGSCKDGEILIQGELKEKVYDLLVNLGFTKTKKIGG</sequence>
<dbReference type="CDD" id="cd11567">
    <property type="entry name" value="YciH_like"/>
    <property type="match status" value="1"/>
</dbReference>
<evidence type="ECO:0000256" key="4">
    <source>
        <dbReference type="SAM" id="Coils"/>
    </source>
</evidence>
<reference evidence="6 7" key="1">
    <citation type="submission" date="2019-08" db="EMBL/GenBank/DDBJ databases">
        <title>Genome of Vicingus serpentipes NCIMB 15042.</title>
        <authorList>
            <person name="Bowman J.P."/>
        </authorList>
    </citation>
    <scope>NUCLEOTIDE SEQUENCE [LARGE SCALE GENOMIC DNA]</scope>
    <source>
        <strain evidence="6 7">NCIMB 15042</strain>
    </source>
</reference>
<evidence type="ECO:0000256" key="1">
    <source>
        <dbReference type="ARBA" id="ARBA00005422"/>
    </source>
</evidence>
<comment type="similarity">
    <text evidence="1">Belongs to the SUI1 family.</text>
</comment>
<dbReference type="GO" id="GO:0003729">
    <property type="term" value="F:mRNA binding"/>
    <property type="evidence" value="ECO:0007669"/>
    <property type="project" value="TreeGrafter"/>
</dbReference>
<dbReference type="InterPro" id="IPR050318">
    <property type="entry name" value="DENR/SUI1_TIF"/>
</dbReference>
<keyword evidence="7" id="KW-1185">Reference proteome</keyword>
<evidence type="ECO:0000259" key="5">
    <source>
        <dbReference type="PROSITE" id="PS50296"/>
    </source>
</evidence>
<dbReference type="PANTHER" id="PTHR12789:SF0">
    <property type="entry name" value="DENSITY-REGULATED PROTEIN"/>
    <property type="match status" value="1"/>
</dbReference>
<dbReference type="SUPFAM" id="SSF55159">
    <property type="entry name" value="eIF1-like"/>
    <property type="match status" value="1"/>
</dbReference>
<dbReference type="InterPro" id="IPR001950">
    <property type="entry name" value="SUI1"/>
</dbReference>
<accession>A0A5C6RXR6</accession>
<dbReference type="GO" id="GO:0006417">
    <property type="term" value="P:regulation of translation"/>
    <property type="evidence" value="ECO:0007669"/>
    <property type="project" value="UniProtKB-KW"/>
</dbReference>
<evidence type="ECO:0000256" key="2">
    <source>
        <dbReference type="ARBA" id="ARBA00022845"/>
    </source>
</evidence>